<dbReference type="GeneID" id="19879757"/>
<organism evidence="1 2">
    <name type="scientific">Vavraia culicis (isolate floridensis)</name>
    <name type="common">Microsporidian parasite</name>
    <dbReference type="NCBI Taxonomy" id="948595"/>
    <lineage>
        <taxon>Eukaryota</taxon>
        <taxon>Fungi</taxon>
        <taxon>Fungi incertae sedis</taxon>
        <taxon>Microsporidia</taxon>
        <taxon>Pleistophoridae</taxon>
        <taxon>Vavraia</taxon>
    </lineage>
</organism>
<keyword evidence="2" id="KW-1185">Reference proteome</keyword>
<sequence length="99" mass="11558">MFLSSTNVYFVRNKTINKLKNRYPMHPDFDNTPTEKFLVQKTQLLNPGGFVCAVDDQLIVYRGKALFIDRTYESLQNVPVLRAQFLKKHFGIVHILKKV</sequence>
<dbReference type="EMBL" id="GL877438">
    <property type="protein sequence ID" value="ELA46604.1"/>
    <property type="molecule type" value="Genomic_DNA"/>
</dbReference>
<proteinExistence type="predicted"/>
<dbReference type="InParanoid" id="L2GSJ7"/>
<accession>L2GSJ7</accession>
<name>L2GSJ7_VAVCU</name>
<dbReference type="HOGENOM" id="CLU_181721_0_0_1"/>
<protein>
    <submittedName>
        <fullName evidence="1">Uncharacterized protein</fullName>
    </submittedName>
</protein>
<gene>
    <name evidence="1" type="ORF">VCUG_01888</name>
</gene>
<evidence type="ECO:0000313" key="2">
    <source>
        <dbReference type="Proteomes" id="UP000011081"/>
    </source>
</evidence>
<dbReference type="RefSeq" id="XP_008074900.1">
    <property type="nucleotide sequence ID" value="XM_008076709.1"/>
</dbReference>
<dbReference type="VEuPathDB" id="MicrosporidiaDB:VCUG_01888"/>
<reference evidence="2" key="1">
    <citation type="submission" date="2011-03" db="EMBL/GenBank/DDBJ databases">
        <title>The genome sequence of Vavraia culicis strain floridensis.</title>
        <authorList>
            <consortium name="The Broad Institute Genome Sequencing Platform"/>
            <person name="Cuomo C."/>
            <person name="Becnel J."/>
            <person name="Sanscrainte N."/>
            <person name="Young S.K."/>
            <person name="Zeng Q."/>
            <person name="Gargeya S."/>
            <person name="Fitzgerald M."/>
            <person name="Haas B."/>
            <person name="Abouelleil A."/>
            <person name="Alvarado L."/>
            <person name="Arachchi H.M."/>
            <person name="Berlin A."/>
            <person name="Chapman S.B."/>
            <person name="Gearin G."/>
            <person name="Goldberg J."/>
            <person name="Griggs A."/>
            <person name="Gujja S."/>
            <person name="Hansen M."/>
            <person name="Heiman D."/>
            <person name="Howarth C."/>
            <person name="Larimer J."/>
            <person name="Lui A."/>
            <person name="MacDonald P.J.P."/>
            <person name="McCowen C."/>
            <person name="Montmayeur A."/>
            <person name="Murphy C."/>
            <person name="Neiman D."/>
            <person name="Pearson M."/>
            <person name="Priest M."/>
            <person name="Roberts A."/>
            <person name="Saif S."/>
            <person name="Shea T."/>
            <person name="Sisk P."/>
            <person name="Stolte C."/>
            <person name="Sykes S."/>
            <person name="Wortman J."/>
            <person name="Nusbaum C."/>
            <person name="Birren B."/>
        </authorList>
    </citation>
    <scope>NUCLEOTIDE SEQUENCE [LARGE SCALE GENOMIC DNA]</scope>
    <source>
        <strain evidence="2">floridensis</strain>
    </source>
</reference>
<dbReference type="Proteomes" id="UP000011081">
    <property type="component" value="Unassembled WGS sequence"/>
</dbReference>
<dbReference type="AlphaFoldDB" id="L2GSJ7"/>
<evidence type="ECO:0000313" key="1">
    <source>
        <dbReference type="EMBL" id="ELA46604.1"/>
    </source>
</evidence>